<name>A0AAV9ZML7_9AGAR</name>
<keyword evidence="1" id="KW-0238">DNA-binding</keyword>
<comment type="caution">
    <text evidence="5">The sequence shown here is derived from an EMBL/GenBank/DDBJ whole genome shotgun (WGS) entry which is preliminary data.</text>
</comment>
<dbReference type="Gene3D" id="1.10.150.130">
    <property type="match status" value="1"/>
</dbReference>
<evidence type="ECO:0000256" key="3">
    <source>
        <dbReference type="SAM" id="SignalP"/>
    </source>
</evidence>
<evidence type="ECO:0000313" key="5">
    <source>
        <dbReference type="EMBL" id="KAK6987608.1"/>
    </source>
</evidence>
<evidence type="ECO:0000313" key="6">
    <source>
        <dbReference type="Proteomes" id="UP001362999"/>
    </source>
</evidence>
<accession>A0AAV9ZML7</accession>
<reference evidence="5 6" key="1">
    <citation type="journal article" date="2024" name="J Genomics">
        <title>Draft genome sequencing and assembly of Favolaschia claudopus CIRM-BRFM 2984 isolated from oak limbs.</title>
        <authorList>
            <person name="Navarro D."/>
            <person name="Drula E."/>
            <person name="Chaduli D."/>
            <person name="Cazenave R."/>
            <person name="Ahrendt S."/>
            <person name="Wang J."/>
            <person name="Lipzen A."/>
            <person name="Daum C."/>
            <person name="Barry K."/>
            <person name="Grigoriev I.V."/>
            <person name="Favel A."/>
            <person name="Rosso M.N."/>
            <person name="Martin F."/>
        </authorList>
    </citation>
    <scope>NUCLEOTIDE SEQUENCE [LARGE SCALE GENOMIC DNA]</scope>
    <source>
        <strain evidence="5 6">CIRM-BRFM 2984</strain>
    </source>
</reference>
<dbReference type="InterPro" id="IPR052925">
    <property type="entry name" value="Phage_Integrase-like_Recomb"/>
</dbReference>
<dbReference type="SUPFAM" id="SSF47823">
    <property type="entry name" value="lambda integrase-like, N-terminal domain"/>
    <property type="match status" value="1"/>
</dbReference>
<dbReference type="PANTHER" id="PTHR34605:SF3">
    <property type="entry name" value="P CELL-TYPE AGGLUTINATION PROTEIN MAP4-LIKE-RELATED"/>
    <property type="match status" value="1"/>
</dbReference>
<dbReference type="EMBL" id="JAWWNJ010000131">
    <property type="protein sequence ID" value="KAK6987608.1"/>
    <property type="molecule type" value="Genomic_DNA"/>
</dbReference>
<dbReference type="PANTHER" id="PTHR34605">
    <property type="entry name" value="PHAGE_INTEGRASE DOMAIN-CONTAINING PROTEIN"/>
    <property type="match status" value="1"/>
</dbReference>
<keyword evidence="6" id="KW-1185">Reference proteome</keyword>
<evidence type="ECO:0000259" key="4">
    <source>
        <dbReference type="PROSITE" id="PS51900"/>
    </source>
</evidence>
<feature type="chain" id="PRO_5043575412" evidence="3">
    <location>
        <begin position="20"/>
        <end position="391"/>
    </location>
</feature>
<keyword evidence="2" id="KW-0233">DNA recombination</keyword>
<proteinExistence type="predicted"/>
<dbReference type="GO" id="GO:0006310">
    <property type="term" value="P:DNA recombination"/>
    <property type="evidence" value="ECO:0007669"/>
    <property type="project" value="UniProtKB-KW"/>
</dbReference>
<sequence length="391" mass="43230">MNLLRQFLALACRLDFSFSSVWLSSEENAIADAASPVPEGPPDWWYEQHTAWPKTVSFYLWHGLASNTRRTYSTGQRSFINFVKLYSLYNDSGSILPATQPAVMSWIASLAGRVQPKTIKNYLSAVRSLHVDADLPFSICESPVVQRLIRGIKRYHGEKDRKPVQPITRPILLTILAQLRPGAVPGHTTLYAAYCLAYAGLLRSGEITVGSGKDASLNLTRENVEFVPNFDNCEYINLTLPHSKTDPFRKGVTITIAAAHGQPSCPVAALKRLFTELPRVSNAPLFEGVDGKPLHYKAFVAGIRTSLAAAGIDPSGYAGHSFRRGAATEAAAAGYNDYEIQLLGRWRSDAYKLYIENPISRILHLSKQLHMAHPHSVPFEPPALRDYTPVA</sequence>
<evidence type="ECO:0000256" key="2">
    <source>
        <dbReference type="ARBA" id="ARBA00023172"/>
    </source>
</evidence>
<protein>
    <submittedName>
        <fullName evidence="5">DNA breaking-rejoining enzyme</fullName>
    </submittedName>
</protein>
<gene>
    <name evidence="5" type="ORF">R3P38DRAFT_2805791</name>
</gene>
<dbReference type="GO" id="GO:0015074">
    <property type="term" value="P:DNA integration"/>
    <property type="evidence" value="ECO:0007669"/>
    <property type="project" value="InterPro"/>
</dbReference>
<dbReference type="InterPro" id="IPR010998">
    <property type="entry name" value="Integrase_recombinase_N"/>
</dbReference>
<dbReference type="SUPFAM" id="SSF56349">
    <property type="entry name" value="DNA breaking-rejoining enzymes"/>
    <property type="match status" value="1"/>
</dbReference>
<feature type="domain" description="Core-binding (CB)" evidence="4">
    <location>
        <begin position="47"/>
        <end position="134"/>
    </location>
</feature>
<dbReference type="GO" id="GO:0003677">
    <property type="term" value="F:DNA binding"/>
    <property type="evidence" value="ECO:0007669"/>
    <property type="project" value="UniProtKB-KW"/>
</dbReference>
<dbReference type="InterPro" id="IPR013762">
    <property type="entry name" value="Integrase-like_cat_sf"/>
</dbReference>
<dbReference type="Proteomes" id="UP001362999">
    <property type="component" value="Unassembled WGS sequence"/>
</dbReference>
<keyword evidence="3" id="KW-0732">Signal</keyword>
<evidence type="ECO:0000256" key="1">
    <source>
        <dbReference type="ARBA" id="ARBA00023125"/>
    </source>
</evidence>
<dbReference type="InterPro" id="IPR011010">
    <property type="entry name" value="DNA_brk_join_enz"/>
</dbReference>
<dbReference type="PROSITE" id="PS51900">
    <property type="entry name" value="CB"/>
    <property type="match status" value="1"/>
</dbReference>
<organism evidence="5 6">
    <name type="scientific">Favolaschia claudopus</name>
    <dbReference type="NCBI Taxonomy" id="2862362"/>
    <lineage>
        <taxon>Eukaryota</taxon>
        <taxon>Fungi</taxon>
        <taxon>Dikarya</taxon>
        <taxon>Basidiomycota</taxon>
        <taxon>Agaricomycotina</taxon>
        <taxon>Agaricomycetes</taxon>
        <taxon>Agaricomycetidae</taxon>
        <taxon>Agaricales</taxon>
        <taxon>Marasmiineae</taxon>
        <taxon>Mycenaceae</taxon>
        <taxon>Favolaschia</taxon>
    </lineage>
</organism>
<dbReference type="InterPro" id="IPR044068">
    <property type="entry name" value="CB"/>
</dbReference>
<feature type="signal peptide" evidence="3">
    <location>
        <begin position="1"/>
        <end position="19"/>
    </location>
</feature>
<dbReference type="Gene3D" id="1.10.443.10">
    <property type="entry name" value="Intergrase catalytic core"/>
    <property type="match status" value="1"/>
</dbReference>
<dbReference type="AlphaFoldDB" id="A0AAV9ZML7"/>